<dbReference type="OrthoDB" id="9786074at2"/>
<dbReference type="PANTHER" id="PTHR38447">
    <property type="entry name" value="TRANSCRIPTION FACTOR YDEB-RELATED"/>
    <property type="match status" value="1"/>
</dbReference>
<dbReference type="EMBL" id="CP016908">
    <property type="protein sequence ID" value="APS00859.1"/>
    <property type="molecule type" value="Genomic_DNA"/>
</dbReference>
<dbReference type="Gene3D" id="2.40.10.170">
    <property type="match status" value="1"/>
</dbReference>
<keyword evidence="3" id="KW-1185">Reference proteome</keyword>
<dbReference type="InterPro" id="IPR048792">
    <property type="entry name" value="CarD_C"/>
</dbReference>
<dbReference type="InterPro" id="IPR042215">
    <property type="entry name" value="CarD-like_C"/>
</dbReference>
<dbReference type="Pfam" id="PF21095">
    <property type="entry name" value="CarD_C"/>
    <property type="match status" value="1"/>
</dbReference>
<dbReference type="PANTHER" id="PTHR38447:SF1">
    <property type="entry name" value="RNA POLYMERASE-BINDING TRANSCRIPTION FACTOR CARD"/>
    <property type="match status" value="1"/>
</dbReference>
<dbReference type="Gene3D" id="1.20.58.1290">
    <property type="entry name" value="CarD-like, C-terminal domain"/>
    <property type="match status" value="1"/>
</dbReference>
<dbReference type="SUPFAM" id="SSF141259">
    <property type="entry name" value="CarD-like"/>
    <property type="match status" value="1"/>
</dbReference>
<organism evidence="2 3">
    <name type="scientific">Pajaroellobacter abortibovis</name>
    <dbReference type="NCBI Taxonomy" id="1882918"/>
    <lineage>
        <taxon>Bacteria</taxon>
        <taxon>Pseudomonadati</taxon>
        <taxon>Myxococcota</taxon>
        <taxon>Polyangia</taxon>
        <taxon>Polyangiales</taxon>
        <taxon>Polyangiaceae</taxon>
    </lineage>
</organism>
<dbReference type="InterPro" id="IPR052531">
    <property type="entry name" value="CarD-like_regulator"/>
</dbReference>
<dbReference type="Proteomes" id="UP000185544">
    <property type="component" value="Chromosome"/>
</dbReference>
<accession>A0A1L6MZD1</accession>
<dbReference type="SMART" id="SM01058">
    <property type="entry name" value="CarD_TRCF"/>
    <property type="match status" value="1"/>
</dbReference>
<feature type="domain" description="CarD-like/TRCF RNAP-interacting" evidence="1">
    <location>
        <begin position="8"/>
        <end position="119"/>
    </location>
</feature>
<dbReference type="AlphaFoldDB" id="A0A1L6MZD1"/>
<gene>
    <name evidence="2" type="ORF">BCY86_02735</name>
</gene>
<sequence length="167" mass="18984">MLNRCNVTFNVGDKAVHPAHGVGEVTAIEERELGGVVGKFYVLRILDNGMKVMVPVNTSTQVGLRQIMSEKQADAILHTMRAREVAVDVQPWSRRFRIYTEMIKSKSPQEIAKVLRDMHRLKFDKDLSFGERRLLDQAKSLLMKELSLAKRISEAEMIEEVAQIFSA</sequence>
<protein>
    <submittedName>
        <fullName evidence="2">CarD family transcriptional regulator</fullName>
    </submittedName>
</protein>
<dbReference type="InterPro" id="IPR003711">
    <property type="entry name" value="CarD-like/TRCF_RID"/>
</dbReference>
<dbReference type="Pfam" id="PF02559">
    <property type="entry name" value="CarD_TRCF_RID"/>
    <property type="match status" value="1"/>
</dbReference>
<name>A0A1L6MZD1_9BACT</name>
<dbReference type="GO" id="GO:0009303">
    <property type="term" value="P:rRNA transcription"/>
    <property type="evidence" value="ECO:0007669"/>
    <property type="project" value="TreeGrafter"/>
</dbReference>
<dbReference type="KEGG" id="pabo:BCY86_02735"/>
<evidence type="ECO:0000313" key="2">
    <source>
        <dbReference type="EMBL" id="APS00859.1"/>
    </source>
</evidence>
<proteinExistence type="predicted"/>
<evidence type="ECO:0000313" key="3">
    <source>
        <dbReference type="Proteomes" id="UP000185544"/>
    </source>
</evidence>
<evidence type="ECO:0000259" key="1">
    <source>
        <dbReference type="SMART" id="SM01058"/>
    </source>
</evidence>
<dbReference type="InterPro" id="IPR036101">
    <property type="entry name" value="CarD-like/TRCF_RID_sf"/>
</dbReference>
<reference evidence="2 3" key="1">
    <citation type="submission" date="2016-08" db="EMBL/GenBank/DDBJ databases">
        <title>Identification and validation of antigenic proteins from Pajaroellobacter abortibovis using de-novo genome sequence assembly and reverse vaccinology.</title>
        <authorList>
            <person name="Welly B.T."/>
            <person name="Miller M.R."/>
            <person name="Stott J.L."/>
            <person name="Blanchard M.T."/>
            <person name="Islas-Trejo A.D."/>
            <person name="O'Rourke S.M."/>
            <person name="Young A.E."/>
            <person name="Medrano J.F."/>
            <person name="Van Eenennaam A.L."/>
        </authorList>
    </citation>
    <scope>NUCLEOTIDE SEQUENCE [LARGE SCALE GENOMIC DNA]</scope>
    <source>
        <strain evidence="2 3">BTF92-0548A/99-0131</strain>
    </source>
</reference>
<dbReference type="STRING" id="1882918.BCY86_02735"/>